<organism evidence="2 3">
    <name type="scientific">Sphaerotilus microaerophilus</name>
    <dbReference type="NCBI Taxonomy" id="2914710"/>
    <lineage>
        <taxon>Bacteria</taxon>
        <taxon>Pseudomonadati</taxon>
        <taxon>Pseudomonadota</taxon>
        <taxon>Betaproteobacteria</taxon>
        <taxon>Burkholderiales</taxon>
        <taxon>Sphaerotilaceae</taxon>
        <taxon>Sphaerotilus</taxon>
    </lineage>
</organism>
<protein>
    <submittedName>
        <fullName evidence="2">Uncharacterized protein</fullName>
    </submittedName>
</protein>
<evidence type="ECO:0000313" key="2">
    <source>
        <dbReference type="EMBL" id="BDI03645.1"/>
    </source>
</evidence>
<sequence>MIRQSVFDRLRWWATLLEGRSIADRQHGWSGLWLSSEDAAALVRLMRDAAAQGDFRLESAPPGSGHGNDDDWPDTQPAGFDASTDYRAQVPLREAGTSGAAKLRSPARVPGRLFSNPLRLR</sequence>
<name>A0ABM7YHK6_9BURK</name>
<dbReference type="Proteomes" id="UP001057498">
    <property type="component" value="Chromosome"/>
</dbReference>
<keyword evidence="3" id="KW-1185">Reference proteome</keyword>
<evidence type="ECO:0000256" key="1">
    <source>
        <dbReference type="SAM" id="MobiDB-lite"/>
    </source>
</evidence>
<proteinExistence type="predicted"/>
<dbReference type="RefSeq" id="WP_251971911.1">
    <property type="nucleotide sequence ID" value="NZ_AP025730.1"/>
</dbReference>
<accession>A0ABM7YHK6</accession>
<gene>
    <name evidence="2" type="ORF">CATMQ487_06150</name>
</gene>
<feature type="region of interest" description="Disordered" evidence="1">
    <location>
        <begin position="54"/>
        <end position="121"/>
    </location>
</feature>
<dbReference type="EMBL" id="AP025730">
    <property type="protein sequence ID" value="BDI03645.1"/>
    <property type="molecule type" value="Genomic_DNA"/>
</dbReference>
<reference evidence="2" key="1">
    <citation type="submission" date="2022-04" db="EMBL/GenBank/DDBJ databases">
        <title>Whole genome sequence of Sphaerotilus sp. FB-5.</title>
        <authorList>
            <person name="Takeda M."/>
            <person name="Narihara S."/>
            <person name="Akimoto M."/>
            <person name="Akimoto R."/>
            <person name="Nishiyashiki S."/>
            <person name="Murakami T."/>
        </authorList>
    </citation>
    <scope>NUCLEOTIDE SEQUENCE</scope>
    <source>
        <strain evidence="2">FB-5</strain>
    </source>
</reference>
<evidence type="ECO:0000313" key="3">
    <source>
        <dbReference type="Proteomes" id="UP001057498"/>
    </source>
</evidence>